<accession>A0ACC5RAN9</accession>
<dbReference type="Proteomes" id="UP000616151">
    <property type="component" value="Unassembled WGS sequence"/>
</dbReference>
<name>A0ACC5RAN9_9HYPH</name>
<comment type="caution">
    <text evidence="1">The sequence shown here is derived from an EMBL/GenBank/DDBJ whole genome shotgun (WGS) entry which is preliminary data.</text>
</comment>
<dbReference type="EMBL" id="JAENHL010000008">
    <property type="protein sequence ID" value="MBK1869761.1"/>
    <property type="molecule type" value="Genomic_DNA"/>
</dbReference>
<sequence length="322" mass="33594">MKPSRSTLRDPTALAALLFLVLVALSILRDPILLSPRFLTGALSVAVPLILGAMAVTPAILSGNGGMDLSIGPLMGFINVLVVTLLMPADLGDWWLAVPILLIVGFAAGALNGVLVAVVRLQPIVATLGTYLILGGINLWLLPSPIGPVPPWFGTLSRLIGVFPGPLVFLIGPALIWFLLGFTPFRKVLLAVGGDDRVAYSAGIDVTLVRILAYALGGLFAAFAGLALTSLIQSADATIGPPFTLQVITAAALGGINLAGGRGTMWGSAFGALSLFLIQNLLTNYGVSVFWQQVVFGLTLIGALILNAGLAQSFFSFRGRRR</sequence>
<evidence type="ECO:0000313" key="1">
    <source>
        <dbReference type="EMBL" id="MBK1869761.1"/>
    </source>
</evidence>
<evidence type="ECO:0000313" key="2">
    <source>
        <dbReference type="Proteomes" id="UP000616151"/>
    </source>
</evidence>
<keyword evidence="2" id="KW-1185">Reference proteome</keyword>
<protein>
    <submittedName>
        <fullName evidence="1">ABC transporter permease</fullName>
    </submittedName>
</protein>
<organism evidence="1 2">
    <name type="scientific">Taklimakanibacter albus</name>
    <dbReference type="NCBI Taxonomy" id="2800327"/>
    <lineage>
        <taxon>Bacteria</taxon>
        <taxon>Pseudomonadati</taxon>
        <taxon>Pseudomonadota</taxon>
        <taxon>Alphaproteobacteria</taxon>
        <taxon>Hyphomicrobiales</taxon>
        <taxon>Aestuariivirgaceae</taxon>
        <taxon>Taklimakanibacter</taxon>
    </lineage>
</organism>
<reference evidence="1" key="1">
    <citation type="submission" date="2021-01" db="EMBL/GenBank/DDBJ databases">
        <authorList>
            <person name="Sun Q."/>
        </authorList>
    </citation>
    <scope>NUCLEOTIDE SEQUENCE</scope>
    <source>
        <strain evidence="1">YIM B02566</strain>
    </source>
</reference>
<gene>
    <name evidence="1" type="ORF">JHL16_25590</name>
</gene>
<proteinExistence type="predicted"/>